<proteinExistence type="predicted"/>
<gene>
    <name evidence="3" type="ORF">ACFSFW_12260</name>
</gene>
<name>A0ABW4MNA3_9BACI</name>
<accession>A0ABW4MNA3</accession>
<evidence type="ECO:0000259" key="2">
    <source>
        <dbReference type="Pfam" id="PF14581"/>
    </source>
</evidence>
<dbReference type="InterPro" id="IPR009839">
    <property type="entry name" value="SseB_N"/>
</dbReference>
<evidence type="ECO:0000259" key="1">
    <source>
        <dbReference type="Pfam" id="PF07179"/>
    </source>
</evidence>
<dbReference type="EMBL" id="JBHUEK010000018">
    <property type="protein sequence ID" value="MFD1779446.1"/>
    <property type="molecule type" value="Genomic_DNA"/>
</dbReference>
<dbReference type="Proteomes" id="UP001597227">
    <property type="component" value="Unassembled WGS sequence"/>
</dbReference>
<comment type="caution">
    <text evidence="3">The sequence shown here is derived from an EMBL/GenBank/DDBJ whole genome shotgun (WGS) entry which is preliminary data.</text>
</comment>
<dbReference type="Pfam" id="PF14581">
    <property type="entry name" value="SseB_C"/>
    <property type="match status" value="1"/>
</dbReference>
<dbReference type="InterPro" id="IPR027945">
    <property type="entry name" value="SseB_C"/>
</dbReference>
<dbReference type="RefSeq" id="WP_388038624.1">
    <property type="nucleotide sequence ID" value="NZ_JBHUEK010000018.1"/>
</dbReference>
<sequence length="256" mass="29426">MKKQTIDPFDSILSDAINHPEKRYHFYKAFLDLEVVAIGTVSSSSNGEPILNLKYIEMNNELVLPVYSSVEKFNSIYKGNYKYVKISTSMLLKLIEPDTPWVLNPGFDVSKKIIQQELETLRDGRILHYFFEELAFEEKQSFLTNQMEEIPHSVLNAISDNLKSFPTIKNAYFTHIYNPASASKPIPFIGLTVDNQDENSSKQLVLDVFRTVDKLSNQQIEIVILPETLPLTNSIVDQTKPFYTRTSIDDLKSMFR</sequence>
<feature type="domain" description="SseB protein C-terminal" evidence="2">
    <location>
        <begin position="146"/>
        <end position="245"/>
    </location>
</feature>
<organism evidence="3 4">
    <name type="scientific">Fredinandcohnia salidurans</name>
    <dbReference type="NCBI Taxonomy" id="2595041"/>
    <lineage>
        <taxon>Bacteria</taxon>
        <taxon>Bacillati</taxon>
        <taxon>Bacillota</taxon>
        <taxon>Bacilli</taxon>
        <taxon>Bacillales</taxon>
        <taxon>Bacillaceae</taxon>
        <taxon>Fredinandcohnia</taxon>
    </lineage>
</organism>
<reference evidence="4" key="1">
    <citation type="journal article" date="2019" name="Int. J. Syst. Evol. Microbiol.">
        <title>The Global Catalogue of Microorganisms (GCM) 10K type strain sequencing project: providing services to taxonomists for standard genome sequencing and annotation.</title>
        <authorList>
            <consortium name="The Broad Institute Genomics Platform"/>
            <consortium name="The Broad Institute Genome Sequencing Center for Infectious Disease"/>
            <person name="Wu L."/>
            <person name="Ma J."/>
        </authorList>
    </citation>
    <scope>NUCLEOTIDE SEQUENCE [LARGE SCALE GENOMIC DNA]</scope>
    <source>
        <strain evidence="4">CCUG 15531</strain>
    </source>
</reference>
<keyword evidence="4" id="KW-1185">Reference proteome</keyword>
<dbReference type="Pfam" id="PF07179">
    <property type="entry name" value="SseB"/>
    <property type="match status" value="1"/>
</dbReference>
<evidence type="ECO:0000313" key="3">
    <source>
        <dbReference type="EMBL" id="MFD1779446.1"/>
    </source>
</evidence>
<protein>
    <submittedName>
        <fullName evidence="3">Enhanced serine sensitivity protein SseB C-terminal domain-containing protein</fullName>
    </submittedName>
</protein>
<evidence type="ECO:0000313" key="4">
    <source>
        <dbReference type="Proteomes" id="UP001597227"/>
    </source>
</evidence>
<feature type="domain" description="SseB protein N-terminal" evidence="1">
    <location>
        <begin position="19"/>
        <end position="119"/>
    </location>
</feature>